<evidence type="ECO:0000256" key="10">
    <source>
        <dbReference type="ARBA" id="ARBA00047364"/>
    </source>
</evidence>
<dbReference type="Pfam" id="PF01406">
    <property type="entry name" value="tRNA-synt_1e"/>
    <property type="match status" value="1"/>
</dbReference>
<dbReference type="InterPro" id="IPR041872">
    <property type="entry name" value="Anticodon_Met"/>
</dbReference>
<reference evidence="15 16" key="1">
    <citation type="journal article" date="2016" name="Nat. Commun.">
        <title>Thousands of microbial genomes shed light on interconnected biogeochemical processes in an aquifer system.</title>
        <authorList>
            <person name="Anantharaman K."/>
            <person name="Brown C.T."/>
            <person name="Hug L.A."/>
            <person name="Sharon I."/>
            <person name="Castelle C.J."/>
            <person name="Probst A.J."/>
            <person name="Thomas B.C."/>
            <person name="Singh A."/>
            <person name="Wilkins M.J."/>
            <person name="Karaoz U."/>
            <person name="Brodie E.L."/>
            <person name="Williams K.H."/>
            <person name="Hubbard S.S."/>
            <person name="Banfield J.F."/>
        </authorList>
    </citation>
    <scope>NUCLEOTIDE SEQUENCE [LARGE SCALE GENOMIC DNA]</scope>
</reference>
<evidence type="ECO:0000256" key="3">
    <source>
        <dbReference type="ARBA" id="ARBA00022598"/>
    </source>
</evidence>
<evidence type="ECO:0000259" key="14">
    <source>
        <dbReference type="Pfam" id="PF19303"/>
    </source>
</evidence>
<comment type="caution">
    <text evidence="15">The sequence shown here is derived from an EMBL/GenBank/DDBJ whole genome shotgun (WGS) entry which is preliminary data.</text>
</comment>
<feature type="domain" description="Methionyl-tRNA synthetase anticodon-binding" evidence="14">
    <location>
        <begin position="371"/>
        <end position="454"/>
    </location>
</feature>
<keyword evidence="5 11" id="KW-0547">Nucleotide-binding</keyword>
<dbReference type="Proteomes" id="UP000178764">
    <property type="component" value="Unassembled WGS sequence"/>
</dbReference>
<comment type="catalytic activity">
    <reaction evidence="10">
        <text>tRNA(Met) + L-methionine + ATP = L-methionyl-tRNA(Met) + AMP + diphosphate</text>
        <dbReference type="Rhea" id="RHEA:13481"/>
        <dbReference type="Rhea" id="RHEA-COMP:9667"/>
        <dbReference type="Rhea" id="RHEA-COMP:9698"/>
        <dbReference type="ChEBI" id="CHEBI:30616"/>
        <dbReference type="ChEBI" id="CHEBI:33019"/>
        <dbReference type="ChEBI" id="CHEBI:57844"/>
        <dbReference type="ChEBI" id="CHEBI:78442"/>
        <dbReference type="ChEBI" id="CHEBI:78530"/>
        <dbReference type="ChEBI" id="CHEBI:456215"/>
        <dbReference type="EC" id="6.1.1.10"/>
    </reaction>
</comment>
<dbReference type="SUPFAM" id="SSF47323">
    <property type="entry name" value="Anticodon-binding domain of a subclass of class I aminoacyl-tRNA synthetases"/>
    <property type="match status" value="1"/>
</dbReference>
<evidence type="ECO:0000256" key="9">
    <source>
        <dbReference type="ARBA" id="ARBA00023146"/>
    </source>
</evidence>
<dbReference type="EMBL" id="MEZT01000005">
    <property type="protein sequence ID" value="OGD57120.1"/>
    <property type="molecule type" value="Genomic_DNA"/>
</dbReference>
<sequence>MDRGRFFITTAIDYVNSPPHIGHAQEKLAADILARYWRRRGAEVFFLMGTDEHGLKVAQAAEKQHMGPKAFADEMALKYQAAWSFLNIKYDNFVRTTDSYHEKFVTEFLQKLYDNNEIYKDKYSGLYCVGCEEYKTKEELEPGQICPIHRTKCQKVFEDIYFFKLSKYQNQLMEAIQSRKLVIEPEKRKNEIFQFLAKEPLRDLAITRSKVSWGIPVPWDKEQTIYVWVDALLNYISGSRGLWPPTLQLIGKDIFRFHAIIWPAMLLASGYELPEKLFIHGHMTVNGQKMSKTTGNVIDPIEISKVYGVDALRYFLFREVPFGEDGDFSIDRFERRYKSDLANDLGNLVQRVMAMAVKYRIDWDYLVTEKKYRDINDSIENLQFSDALNAVWKLITEANQEIDMEKPWDLVKTNPQKLKLLISGLMQVLADLANLLEPFMPETSRKMIDQLKTKAFEPLFPRKK</sequence>
<evidence type="ECO:0000256" key="5">
    <source>
        <dbReference type="ARBA" id="ARBA00022741"/>
    </source>
</evidence>
<comment type="cofactor">
    <cofactor evidence="1">
        <name>Zn(2+)</name>
        <dbReference type="ChEBI" id="CHEBI:29105"/>
    </cofactor>
</comment>
<dbReference type="InterPro" id="IPR014729">
    <property type="entry name" value="Rossmann-like_a/b/a_fold"/>
</dbReference>
<dbReference type="Gene3D" id="2.170.220.10">
    <property type="match status" value="1"/>
</dbReference>
<dbReference type="AlphaFoldDB" id="A0A1F5DQ02"/>
<dbReference type="EC" id="6.1.1.10" evidence="2"/>
<dbReference type="InterPro" id="IPR015413">
    <property type="entry name" value="Methionyl/Leucyl_tRNA_Synth"/>
</dbReference>
<dbReference type="PANTHER" id="PTHR43326">
    <property type="entry name" value="METHIONYL-TRNA SYNTHETASE"/>
    <property type="match status" value="1"/>
</dbReference>
<gene>
    <name evidence="15" type="ORF">A2V71_01650</name>
</gene>
<dbReference type="GO" id="GO:0005524">
    <property type="term" value="F:ATP binding"/>
    <property type="evidence" value="ECO:0007669"/>
    <property type="project" value="UniProtKB-KW"/>
</dbReference>
<evidence type="ECO:0000256" key="4">
    <source>
        <dbReference type="ARBA" id="ARBA00022723"/>
    </source>
</evidence>
<comment type="similarity">
    <text evidence="11">Belongs to the class-I aminoacyl-tRNA synthetase family.</text>
</comment>
<dbReference type="FunFam" id="2.170.220.10:FF:000001">
    <property type="entry name" value="methionine--tRNA ligase, mitochondrial"/>
    <property type="match status" value="1"/>
</dbReference>
<name>A0A1F5DQ02_9BACT</name>
<dbReference type="InterPro" id="IPR032678">
    <property type="entry name" value="tRNA-synt_1_cat_dom"/>
</dbReference>
<proteinExistence type="inferred from homology"/>
<dbReference type="InterPro" id="IPR009080">
    <property type="entry name" value="tRNAsynth_Ia_anticodon-bd"/>
</dbReference>
<dbReference type="CDD" id="cd07957">
    <property type="entry name" value="Anticodon_Ia_Met"/>
    <property type="match status" value="1"/>
</dbReference>
<feature type="domain" description="tRNA synthetases class I catalytic" evidence="12">
    <location>
        <begin position="17"/>
        <end position="127"/>
    </location>
</feature>
<dbReference type="Pfam" id="PF09334">
    <property type="entry name" value="tRNA-synt_1g"/>
    <property type="match status" value="1"/>
</dbReference>
<dbReference type="SUPFAM" id="SSF52374">
    <property type="entry name" value="Nucleotidylyl transferase"/>
    <property type="match status" value="1"/>
</dbReference>
<evidence type="ECO:0000256" key="1">
    <source>
        <dbReference type="ARBA" id="ARBA00001947"/>
    </source>
</evidence>
<keyword evidence="6" id="KW-0862">Zinc</keyword>
<evidence type="ECO:0000256" key="11">
    <source>
        <dbReference type="RuleBase" id="RU363039"/>
    </source>
</evidence>
<keyword evidence="7 11" id="KW-0067">ATP-binding</keyword>
<organism evidence="15 16">
    <name type="scientific">Candidatus Berkelbacteria bacterium RBG_13_40_8</name>
    <dbReference type="NCBI Taxonomy" id="1797467"/>
    <lineage>
        <taxon>Bacteria</taxon>
        <taxon>Candidatus Berkelbacteria</taxon>
    </lineage>
</organism>
<evidence type="ECO:0000256" key="6">
    <source>
        <dbReference type="ARBA" id="ARBA00022833"/>
    </source>
</evidence>
<keyword evidence="9 11" id="KW-0030">Aminoacyl-tRNA synthetase</keyword>
<evidence type="ECO:0000256" key="2">
    <source>
        <dbReference type="ARBA" id="ARBA00012838"/>
    </source>
</evidence>
<keyword evidence="8 11" id="KW-0648">Protein biosynthesis</keyword>
<evidence type="ECO:0000259" key="12">
    <source>
        <dbReference type="Pfam" id="PF01406"/>
    </source>
</evidence>
<dbReference type="CDD" id="cd00814">
    <property type="entry name" value="MetRS_core"/>
    <property type="match status" value="1"/>
</dbReference>
<dbReference type="Gene3D" id="3.40.50.620">
    <property type="entry name" value="HUPs"/>
    <property type="match status" value="1"/>
</dbReference>
<feature type="domain" description="Methionyl/Leucyl tRNA synthetase" evidence="13">
    <location>
        <begin position="149"/>
        <end position="353"/>
    </location>
</feature>
<dbReference type="InterPro" id="IPR033911">
    <property type="entry name" value="MetRS_core"/>
</dbReference>
<dbReference type="PANTHER" id="PTHR43326:SF1">
    <property type="entry name" value="METHIONINE--TRNA LIGASE, MITOCHONDRIAL"/>
    <property type="match status" value="1"/>
</dbReference>
<evidence type="ECO:0000256" key="8">
    <source>
        <dbReference type="ARBA" id="ARBA00022917"/>
    </source>
</evidence>
<dbReference type="Gene3D" id="1.10.730.10">
    <property type="entry name" value="Isoleucyl-tRNA Synthetase, Domain 1"/>
    <property type="match status" value="1"/>
</dbReference>
<protein>
    <recommendedName>
        <fullName evidence="2">methionine--tRNA ligase</fullName>
        <ecNumber evidence="2">6.1.1.10</ecNumber>
    </recommendedName>
</protein>
<evidence type="ECO:0000256" key="7">
    <source>
        <dbReference type="ARBA" id="ARBA00022840"/>
    </source>
</evidence>
<keyword evidence="4" id="KW-0479">Metal-binding</keyword>
<dbReference type="GO" id="GO:0046872">
    <property type="term" value="F:metal ion binding"/>
    <property type="evidence" value="ECO:0007669"/>
    <property type="project" value="UniProtKB-KW"/>
</dbReference>
<evidence type="ECO:0000313" key="15">
    <source>
        <dbReference type="EMBL" id="OGD57120.1"/>
    </source>
</evidence>
<keyword evidence="3 11" id="KW-0436">Ligase</keyword>
<evidence type="ECO:0000259" key="13">
    <source>
        <dbReference type="Pfam" id="PF09334"/>
    </source>
</evidence>
<accession>A0A1F5DQ02</accession>
<dbReference type="Pfam" id="PF19303">
    <property type="entry name" value="Anticodon_3"/>
    <property type="match status" value="1"/>
</dbReference>
<dbReference type="GO" id="GO:0004825">
    <property type="term" value="F:methionine-tRNA ligase activity"/>
    <property type="evidence" value="ECO:0007669"/>
    <property type="project" value="UniProtKB-EC"/>
</dbReference>
<dbReference type="PRINTS" id="PR01041">
    <property type="entry name" value="TRNASYNTHMET"/>
</dbReference>
<dbReference type="GO" id="GO:0006431">
    <property type="term" value="P:methionyl-tRNA aminoacylation"/>
    <property type="evidence" value="ECO:0007669"/>
    <property type="project" value="InterPro"/>
</dbReference>
<evidence type="ECO:0000313" key="16">
    <source>
        <dbReference type="Proteomes" id="UP000178764"/>
    </source>
</evidence>
<dbReference type="InterPro" id="IPR023457">
    <property type="entry name" value="Met-tRNA_synth_2"/>
</dbReference>